<dbReference type="AlphaFoldDB" id="A0A5E7UD33"/>
<accession>A0A5E7UD33</accession>
<organism evidence="1 2">
    <name type="scientific">Pseudomonas fluorescens</name>
    <dbReference type="NCBI Taxonomy" id="294"/>
    <lineage>
        <taxon>Bacteria</taxon>
        <taxon>Pseudomonadati</taxon>
        <taxon>Pseudomonadota</taxon>
        <taxon>Gammaproteobacteria</taxon>
        <taxon>Pseudomonadales</taxon>
        <taxon>Pseudomonadaceae</taxon>
        <taxon>Pseudomonas</taxon>
    </lineage>
</organism>
<reference evidence="1 2" key="1">
    <citation type="submission" date="2019-09" db="EMBL/GenBank/DDBJ databases">
        <authorList>
            <person name="Chandra G."/>
            <person name="Truman W A."/>
        </authorList>
    </citation>
    <scope>NUCLEOTIDE SEQUENCE [LARGE SCALE GENOMIC DNA]</scope>
    <source>
        <strain evidence="1">PS938</strain>
    </source>
</reference>
<name>A0A5E7UD33_PSEFL</name>
<dbReference type="OrthoDB" id="7026325at2"/>
<dbReference type="Proteomes" id="UP000327191">
    <property type="component" value="Unassembled WGS sequence"/>
</dbReference>
<protein>
    <submittedName>
        <fullName evidence="1">Uncharacterized protein</fullName>
    </submittedName>
</protein>
<gene>
    <name evidence="1" type="ORF">PS938_03364</name>
</gene>
<dbReference type="EMBL" id="CABVJE010000014">
    <property type="protein sequence ID" value="VVQ09023.1"/>
    <property type="molecule type" value="Genomic_DNA"/>
</dbReference>
<sequence>MIQNKSEVYVVDGNITIFLGSHAETLKQDILHSSLLAHLVTSSSAALDDRLSPYRKFLGSIFWTTKNSGSQILKKQPTSLLTLIELALQDFLSASQKAQISECLTSIKRLPDQSNATEAILNKLQFNSPNTNNLNTESTINIHPFLTIILENKTIISIQISLNASHPVNISFLDEHLDKEDILSDLKISKWTAYLEQEKYNSIRKTVIDKLGSKIKTDLIQVEVTQR</sequence>
<evidence type="ECO:0000313" key="1">
    <source>
        <dbReference type="EMBL" id="VVQ09023.1"/>
    </source>
</evidence>
<proteinExistence type="predicted"/>
<evidence type="ECO:0000313" key="2">
    <source>
        <dbReference type="Proteomes" id="UP000327191"/>
    </source>
</evidence>
<dbReference type="RefSeq" id="WP_150673194.1">
    <property type="nucleotide sequence ID" value="NZ_CABVJE010000014.1"/>
</dbReference>